<dbReference type="AlphaFoldDB" id="A0A9P7V9K8"/>
<dbReference type="SMART" id="SM00829">
    <property type="entry name" value="PKS_ER"/>
    <property type="match status" value="1"/>
</dbReference>
<dbReference type="EMBL" id="JAHMUF010000010">
    <property type="protein sequence ID" value="KAG7193833.1"/>
    <property type="molecule type" value="Genomic_DNA"/>
</dbReference>
<dbReference type="SUPFAM" id="SSF50129">
    <property type="entry name" value="GroES-like"/>
    <property type="match status" value="1"/>
</dbReference>
<dbReference type="GeneID" id="66113905"/>
<dbReference type="Gene3D" id="3.90.180.10">
    <property type="entry name" value="Medium-chain alcohol dehydrogenases, catalytic domain"/>
    <property type="match status" value="1"/>
</dbReference>
<dbReference type="Gene3D" id="3.40.50.720">
    <property type="entry name" value="NAD(P)-binding Rossmann-like Domain"/>
    <property type="match status" value="1"/>
</dbReference>
<keyword evidence="3" id="KW-1185">Reference proteome</keyword>
<reference evidence="2" key="1">
    <citation type="submission" date="2021-03" db="EMBL/GenBank/DDBJ databases">
        <authorList>
            <person name="Palmer J.M."/>
        </authorList>
    </citation>
    <scope>NUCLEOTIDE SEQUENCE</scope>
    <source>
        <strain evidence="2">ARV_011</strain>
    </source>
</reference>
<sequence length="379" mass="41996">MSIAPLIEIRQIDTYHFTSPKLNEILISEIKKSLEYLAPFSLQTQKVVACTGFSRPLEVLSNYPIPQVGEHEVLVQNRAIGINPIDWKSKKYRFAIYDFPWINGRESSGVVVKTGSKVTEFKVGDKVMLGSTSYRDNRTSTFQEYTVMNANLLWKLPLHWNYDNGATIGVGLVTAAILLVDSFKIPLIENSQRGKTIIIWGGATTVGMYLTQLAKYVGLRVISLASKTNADYLISLGANKTISRHLTSEAIHVVLEQENTRIDFAVDCASNESASFLLEVLSQNQGNSAEPQLFTGIVAIPKVRPPSTVEIRGLTIKKFHEDQQFGREIVRATTSLFEDGSIQPVRHRSFKGGIDKVVSALTALEVEGASAEKYVVTLT</sequence>
<dbReference type="InterPro" id="IPR036291">
    <property type="entry name" value="NAD(P)-bd_dom_sf"/>
</dbReference>
<proteinExistence type="predicted"/>
<organism evidence="2 3">
    <name type="scientific">Scheffersomyces spartinae</name>
    <dbReference type="NCBI Taxonomy" id="45513"/>
    <lineage>
        <taxon>Eukaryota</taxon>
        <taxon>Fungi</taxon>
        <taxon>Dikarya</taxon>
        <taxon>Ascomycota</taxon>
        <taxon>Saccharomycotina</taxon>
        <taxon>Pichiomycetes</taxon>
        <taxon>Debaryomycetaceae</taxon>
        <taxon>Scheffersomyces</taxon>
    </lineage>
</organism>
<accession>A0A9P7V9K8</accession>
<comment type="caution">
    <text evidence="2">The sequence shown here is derived from an EMBL/GenBank/DDBJ whole genome shotgun (WGS) entry which is preliminary data.</text>
</comment>
<dbReference type="SUPFAM" id="SSF51735">
    <property type="entry name" value="NAD(P)-binding Rossmann-fold domains"/>
    <property type="match status" value="1"/>
</dbReference>
<name>A0A9P7V9K8_9ASCO</name>
<evidence type="ECO:0000313" key="2">
    <source>
        <dbReference type="EMBL" id="KAG7193833.1"/>
    </source>
</evidence>
<dbReference type="Pfam" id="PF08240">
    <property type="entry name" value="ADH_N"/>
    <property type="match status" value="1"/>
</dbReference>
<evidence type="ECO:0000313" key="3">
    <source>
        <dbReference type="Proteomes" id="UP000790833"/>
    </source>
</evidence>
<dbReference type="InterPro" id="IPR011032">
    <property type="entry name" value="GroES-like_sf"/>
</dbReference>
<dbReference type="PANTHER" id="PTHR45348">
    <property type="entry name" value="HYPOTHETICAL OXIDOREDUCTASE (EUROFUNG)"/>
    <property type="match status" value="1"/>
</dbReference>
<dbReference type="RefSeq" id="XP_043049381.1">
    <property type="nucleotide sequence ID" value="XM_043191369.1"/>
</dbReference>
<dbReference type="CDD" id="cd08249">
    <property type="entry name" value="enoyl_reductase_like"/>
    <property type="match status" value="1"/>
</dbReference>
<evidence type="ECO:0000259" key="1">
    <source>
        <dbReference type="SMART" id="SM00829"/>
    </source>
</evidence>
<dbReference type="OrthoDB" id="48317at2759"/>
<dbReference type="GO" id="GO:0016651">
    <property type="term" value="F:oxidoreductase activity, acting on NAD(P)H"/>
    <property type="evidence" value="ECO:0007669"/>
    <property type="project" value="InterPro"/>
</dbReference>
<dbReference type="InterPro" id="IPR013154">
    <property type="entry name" value="ADH-like_N"/>
</dbReference>
<dbReference type="InterPro" id="IPR047122">
    <property type="entry name" value="Trans-enoyl_RdTase-like"/>
</dbReference>
<dbReference type="InterPro" id="IPR020843">
    <property type="entry name" value="ER"/>
</dbReference>
<feature type="domain" description="Enoyl reductase (ER)" evidence="1">
    <location>
        <begin position="52"/>
        <end position="376"/>
    </location>
</feature>
<dbReference type="PANTHER" id="PTHR45348:SF2">
    <property type="entry name" value="ZINC-TYPE ALCOHOL DEHYDROGENASE-LIKE PROTEIN C2E1P3.01"/>
    <property type="match status" value="1"/>
</dbReference>
<gene>
    <name evidence="2" type="ORF">KQ657_000531</name>
</gene>
<protein>
    <recommendedName>
        <fullName evidence="1">Enoyl reductase (ER) domain-containing protein</fullName>
    </recommendedName>
</protein>
<dbReference type="Proteomes" id="UP000790833">
    <property type="component" value="Unassembled WGS sequence"/>
</dbReference>